<feature type="domain" description="Ketoreductase" evidence="3">
    <location>
        <begin position="7"/>
        <end position="195"/>
    </location>
</feature>
<dbReference type="Proteomes" id="UP000220527">
    <property type="component" value="Unassembled WGS sequence"/>
</dbReference>
<reference evidence="5" key="1">
    <citation type="submission" date="2017-08" db="EMBL/GenBank/DDBJ databases">
        <authorList>
            <person name="Grouzdev D.S."/>
            <person name="Gaisin V.A."/>
            <person name="Rysina M.S."/>
            <person name="Gorlenko V.M."/>
        </authorList>
    </citation>
    <scope>NUCLEOTIDE SEQUENCE [LARGE SCALE GENOMIC DNA]</scope>
    <source>
        <strain evidence="5">Kir15-3F</strain>
    </source>
</reference>
<dbReference type="PROSITE" id="PS00061">
    <property type="entry name" value="ADH_SHORT"/>
    <property type="match status" value="1"/>
</dbReference>
<comment type="caution">
    <text evidence="4">The sequence shown here is derived from an EMBL/GenBank/DDBJ whole genome shotgun (WGS) entry which is preliminary data.</text>
</comment>
<comment type="similarity">
    <text evidence="1">Belongs to the short-chain dehydrogenases/reductases (SDR) family.</text>
</comment>
<evidence type="ECO:0000256" key="2">
    <source>
        <dbReference type="ARBA" id="ARBA00023002"/>
    </source>
</evidence>
<dbReference type="PRINTS" id="PR00080">
    <property type="entry name" value="SDRFAMILY"/>
</dbReference>
<dbReference type="InterPro" id="IPR036291">
    <property type="entry name" value="NAD(P)-bd_dom_sf"/>
</dbReference>
<dbReference type="PRINTS" id="PR00081">
    <property type="entry name" value="GDHRDH"/>
</dbReference>
<dbReference type="PANTHER" id="PTHR42879:SF2">
    <property type="entry name" value="3-OXOACYL-[ACYL-CARRIER-PROTEIN] REDUCTASE FABG"/>
    <property type="match status" value="1"/>
</dbReference>
<dbReference type="SUPFAM" id="SSF51735">
    <property type="entry name" value="NAD(P)-binding Rossmann-fold domains"/>
    <property type="match status" value="1"/>
</dbReference>
<evidence type="ECO:0000313" key="4">
    <source>
        <dbReference type="EMBL" id="PDW03444.1"/>
    </source>
</evidence>
<organism evidence="4 5">
    <name type="scientific">Candidatus Viridilinea mediisalina</name>
    <dbReference type="NCBI Taxonomy" id="2024553"/>
    <lineage>
        <taxon>Bacteria</taxon>
        <taxon>Bacillati</taxon>
        <taxon>Chloroflexota</taxon>
        <taxon>Chloroflexia</taxon>
        <taxon>Chloroflexales</taxon>
        <taxon>Chloroflexineae</taxon>
        <taxon>Oscillochloridaceae</taxon>
        <taxon>Candidatus Viridilinea</taxon>
    </lineage>
</organism>
<dbReference type="PANTHER" id="PTHR42879">
    <property type="entry name" value="3-OXOACYL-(ACYL-CARRIER-PROTEIN) REDUCTASE"/>
    <property type="match status" value="1"/>
</dbReference>
<dbReference type="AlphaFoldDB" id="A0A2A6RK07"/>
<dbReference type="Gene3D" id="3.40.50.720">
    <property type="entry name" value="NAD(P)-binding Rossmann-like Domain"/>
    <property type="match status" value="1"/>
</dbReference>
<dbReference type="InterPro" id="IPR020904">
    <property type="entry name" value="Sc_DH/Rdtase_CS"/>
</dbReference>
<keyword evidence="5" id="KW-1185">Reference proteome</keyword>
<keyword evidence="2" id="KW-0560">Oxidoreductase</keyword>
<dbReference type="NCBIfam" id="NF009466">
    <property type="entry name" value="PRK12826.1-2"/>
    <property type="match status" value="1"/>
</dbReference>
<dbReference type="NCBIfam" id="NF009464">
    <property type="entry name" value="PRK12824.1"/>
    <property type="match status" value="1"/>
</dbReference>
<evidence type="ECO:0000256" key="1">
    <source>
        <dbReference type="ARBA" id="ARBA00006484"/>
    </source>
</evidence>
<dbReference type="GO" id="GO:0016491">
    <property type="term" value="F:oxidoreductase activity"/>
    <property type="evidence" value="ECO:0007669"/>
    <property type="project" value="UniProtKB-KW"/>
</dbReference>
<dbReference type="SMART" id="SM00822">
    <property type="entry name" value="PKS_KR"/>
    <property type="match status" value="1"/>
</dbReference>
<gene>
    <name evidence="4" type="ORF">CJ255_08550</name>
</gene>
<evidence type="ECO:0000259" key="3">
    <source>
        <dbReference type="SMART" id="SM00822"/>
    </source>
</evidence>
<dbReference type="Pfam" id="PF13561">
    <property type="entry name" value="adh_short_C2"/>
    <property type="match status" value="1"/>
</dbReference>
<dbReference type="InterPro" id="IPR057326">
    <property type="entry name" value="KR_dom"/>
</dbReference>
<dbReference type="InterPro" id="IPR002347">
    <property type="entry name" value="SDR_fam"/>
</dbReference>
<sequence length="249" mass="26523">MGKLDGQIAIVTGAGRGIGRAIAIALAAEGAKVAVNYNSSATAADEVVAQINADAGEERAFAIKANVSDAEQARSLINTVHERWGRLDIMVNNAGITRDRSIRKMNDTDWLDVIQTNLNAVFFCTTAAMQHMTNQKHGRIINISSMNGQTSAFGQANYGASKGGIIAFTKTVALELARFGITVNVVAPGFTMTDMFAKVPEKVQDDIKSRIPLGRFARPEEIAKAVVFLAADADYITGAQINVNGGAYM</sequence>
<dbReference type="GO" id="GO:0032787">
    <property type="term" value="P:monocarboxylic acid metabolic process"/>
    <property type="evidence" value="ECO:0007669"/>
    <property type="project" value="UniProtKB-ARBA"/>
</dbReference>
<dbReference type="OrthoDB" id="9803333at2"/>
<name>A0A2A6RK07_9CHLR</name>
<dbReference type="RefSeq" id="WP_097643688.1">
    <property type="nucleotide sequence ID" value="NZ_NQWI01000029.1"/>
</dbReference>
<dbReference type="NCBIfam" id="NF005559">
    <property type="entry name" value="PRK07231.1"/>
    <property type="match status" value="1"/>
</dbReference>
<dbReference type="InterPro" id="IPR050259">
    <property type="entry name" value="SDR"/>
</dbReference>
<accession>A0A2A6RK07</accession>
<dbReference type="EMBL" id="NQWI01000029">
    <property type="protein sequence ID" value="PDW03444.1"/>
    <property type="molecule type" value="Genomic_DNA"/>
</dbReference>
<proteinExistence type="inferred from homology"/>
<evidence type="ECO:0000313" key="5">
    <source>
        <dbReference type="Proteomes" id="UP000220527"/>
    </source>
</evidence>
<dbReference type="FunFam" id="3.40.50.720:FF:000173">
    <property type="entry name" value="3-oxoacyl-[acyl-carrier protein] reductase"/>
    <property type="match status" value="1"/>
</dbReference>
<protein>
    <submittedName>
        <fullName evidence="4">3-oxoacyl-ACP reductase</fullName>
    </submittedName>
</protein>